<gene>
    <name evidence="1" type="ORF">H9806_06095</name>
</gene>
<evidence type="ECO:0000313" key="1">
    <source>
        <dbReference type="EMBL" id="MBU3828682.1"/>
    </source>
</evidence>
<reference evidence="1" key="1">
    <citation type="journal article" date="2021" name="PeerJ">
        <title>Extensive microbial diversity within the chicken gut microbiome revealed by metagenomics and culture.</title>
        <authorList>
            <person name="Gilroy R."/>
            <person name="Ravi A."/>
            <person name="Getino M."/>
            <person name="Pursley I."/>
            <person name="Horton D.L."/>
            <person name="Alikhan N.F."/>
            <person name="Baker D."/>
            <person name="Gharbi K."/>
            <person name="Hall N."/>
            <person name="Watson M."/>
            <person name="Adriaenssens E.M."/>
            <person name="Foster-Nyarko E."/>
            <person name="Jarju S."/>
            <person name="Secka A."/>
            <person name="Antonio M."/>
            <person name="Oren A."/>
            <person name="Chaudhuri R.R."/>
            <person name="La Ragione R."/>
            <person name="Hildebrand F."/>
            <person name="Pallen M.J."/>
        </authorList>
    </citation>
    <scope>NUCLEOTIDE SEQUENCE</scope>
    <source>
        <strain evidence="1">F6-686</strain>
    </source>
</reference>
<dbReference type="Gene3D" id="3.40.50.1820">
    <property type="entry name" value="alpha/beta hydrolase"/>
    <property type="match status" value="1"/>
</dbReference>
<dbReference type="GO" id="GO:0004177">
    <property type="term" value="F:aminopeptidase activity"/>
    <property type="evidence" value="ECO:0007669"/>
    <property type="project" value="UniProtKB-KW"/>
</dbReference>
<keyword evidence="1" id="KW-0031">Aminopeptidase</keyword>
<sequence length="79" mass="9025">MDQTKLVTLKNGYHLFTRKVNEGPVKLLCLHGGPGRTHETFDNFKEGLKNQGVEVYSYDQLGSYYSDQPDFTKAENKNL</sequence>
<reference evidence="1" key="2">
    <citation type="submission" date="2021-04" db="EMBL/GenBank/DDBJ databases">
        <authorList>
            <person name="Gilroy R."/>
        </authorList>
    </citation>
    <scope>NUCLEOTIDE SEQUENCE</scope>
    <source>
        <strain evidence="1">F6-686</strain>
    </source>
</reference>
<keyword evidence="1" id="KW-0378">Hydrolase</keyword>
<proteinExistence type="predicted"/>
<dbReference type="EMBL" id="JAHLFT010000076">
    <property type="protein sequence ID" value="MBU3828682.1"/>
    <property type="molecule type" value="Genomic_DNA"/>
</dbReference>
<name>A0A9E2KSD2_9LACO</name>
<organism evidence="1 2">
    <name type="scientific">Candidatus Lactobacillus pullistercoris</name>
    <dbReference type="NCBI Taxonomy" id="2838636"/>
    <lineage>
        <taxon>Bacteria</taxon>
        <taxon>Bacillati</taxon>
        <taxon>Bacillota</taxon>
        <taxon>Bacilli</taxon>
        <taxon>Lactobacillales</taxon>
        <taxon>Lactobacillaceae</taxon>
        <taxon>Lactobacillus</taxon>
    </lineage>
</organism>
<dbReference type="Proteomes" id="UP000823844">
    <property type="component" value="Unassembled WGS sequence"/>
</dbReference>
<feature type="non-terminal residue" evidence="1">
    <location>
        <position position="79"/>
    </location>
</feature>
<keyword evidence="1" id="KW-0645">Protease</keyword>
<comment type="caution">
    <text evidence="1">The sequence shown here is derived from an EMBL/GenBank/DDBJ whole genome shotgun (WGS) entry which is preliminary data.</text>
</comment>
<dbReference type="AlphaFoldDB" id="A0A9E2KSD2"/>
<protein>
    <submittedName>
        <fullName evidence="1">Prolyl aminopeptidase</fullName>
    </submittedName>
</protein>
<accession>A0A9E2KSD2</accession>
<dbReference type="SUPFAM" id="SSF53474">
    <property type="entry name" value="alpha/beta-Hydrolases"/>
    <property type="match status" value="1"/>
</dbReference>
<dbReference type="InterPro" id="IPR029058">
    <property type="entry name" value="AB_hydrolase_fold"/>
</dbReference>
<evidence type="ECO:0000313" key="2">
    <source>
        <dbReference type="Proteomes" id="UP000823844"/>
    </source>
</evidence>